<name>A0A1R0ZPX7_9BACL</name>
<protein>
    <recommendedName>
        <fullName evidence="1">N-acetyltransferase domain-containing protein</fullName>
    </recommendedName>
</protein>
<evidence type="ECO:0000313" key="3">
    <source>
        <dbReference type="Proteomes" id="UP000187425"/>
    </source>
</evidence>
<reference evidence="2 3" key="1">
    <citation type="submission" date="2016-11" db="EMBL/GenBank/DDBJ databases">
        <title>Paenibacillus species isolates.</title>
        <authorList>
            <person name="Beno S.M."/>
        </authorList>
    </citation>
    <scope>NUCLEOTIDE SEQUENCE [LARGE SCALE GENOMIC DNA]</scope>
    <source>
        <strain evidence="2 3">FSL H7-0443</strain>
    </source>
</reference>
<dbReference type="OrthoDB" id="9789053at2"/>
<evidence type="ECO:0000313" key="2">
    <source>
        <dbReference type="EMBL" id="OME74696.1"/>
    </source>
</evidence>
<feature type="domain" description="N-acetyltransferase" evidence="1">
    <location>
        <begin position="1"/>
        <end position="146"/>
    </location>
</feature>
<dbReference type="RefSeq" id="WP_076283212.1">
    <property type="nucleotide sequence ID" value="NZ_MPTW01000001.1"/>
</dbReference>
<dbReference type="GO" id="GO:0016747">
    <property type="term" value="F:acyltransferase activity, transferring groups other than amino-acyl groups"/>
    <property type="evidence" value="ECO:0007669"/>
    <property type="project" value="InterPro"/>
</dbReference>
<gene>
    <name evidence="2" type="ORF">BSK65_03230</name>
</gene>
<dbReference type="Gene3D" id="3.40.630.30">
    <property type="match status" value="1"/>
</dbReference>
<dbReference type="CDD" id="cd04301">
    <property type="entry name" value="NAT_SF"/>
    <property type="match status" value="1"/>
</dbReference>
<evidence type="ECO:0000259" key="1">
    <source>
        <dbReference type="PROSITE" id="PS51186"/>
    </source>
</evidence>
<dbReference type="InterPro" id="IPR016181">
    <property type="entry name" value="Acyl_CoA_acyltransferase"/>
</dbReference>
<dbReference type="EMBL" id="MPTW01000001">
    <property type="protein sequence ID" value="OME74696.1"/>
    <property type="molecule type" value="Genomic_DNA"/>
</dbReference>
<dbReference type="SUPFAM" id="SSF55729">
    <property type="entry name" value="Acyl-CoA N-acyltransferases (Nat)"/>
    <property type="match status" value="1"/>
</dbReference>
<dbReference type="InterPro" id="IPR000182">
    <property type="entry name" value="GNAT_dom"/>
</dbReference>
<proteinExistence type="predicted"/>
<dbReference type="AlphaFoldDB" id="A0A1R0ZPX7"/>
<dbReference type="Proteomes" id="UP000187425">
    <property type="component" value="Unassembled WGS sequence"/>
</dbReference>
<organism evidence="2 3">
    <name type="scientific">Paenibacillus odorifer</name>
    <dbReference type="NCBI Taxonomy" id="189426"/>
    <lineage>
        <taxon>Bacteria</taxon>
        <taxon>Bacillati</taxon>
        <taxon>Bacillota</taxon>
        <taxon>Bacilli</taxon>
        <taxon>Bacillales</taxon>
        <taxon>Paenibacillaceae</taxon>
        <taxon>Paenibacillus</taxon>
    </lineage>
</organism>
<accession>A0A1R0ZPX7</accession>
<dbReference type="Pfam" id="PF00583">
    <property type="entry name" value="Acetyltransf_1"/>
    <property type="match status" value="1"/>
</dbReference>
<dbReference type="PROSITE" id="PS51186">
    <property type="entry name" value="GNAT"/>
    <property type="match status" value="1"/>
</dbReference>
<sequence length="146" mass="16774">MQIESLNSSDKLWQVVAEYALNCSWKAGTTLAKQMKEFHFLDWERVFAALDGDRIAGYCTLAKTDCIPDVSYTPYTGFVFVGEQYRGDRLSEKLILSALAYAKELEFDKVYLVSDHVNLYEKYGFKKVDEKEAPWGAMETIFMHLA</sequence>
<comment type="caution">
    <text evidence="2">The sequence shown here is derived from an EMBL/GenBank/DDBJ whole genome shotgun (WGS) entry which is preliminary data.</text>
</comment>